<dbReference type="Gene3D" id="3.40.50.1820">
    <property type="entry name" value="alpha/beta hydrolase"/>
    <property type="match status" value="1"/>
</dbReference>
<sequence length="359" mass="40347">MSLDVRRYALTTANCGIPLVAPMQRYRPIRPQGVNSKFQDDAPCIILLLAHGAGFSKEIWEPIIEDLFRVNTLSSAAKLPLREVWSLDSPNHGEGCTINEDVLVDNPGITTIWDYAEAFSALHKSGLLGSLDPKRHKVVLCGHSAGSVAVTLATSSFNPPSTIPFSSMILIDPPMAARNTFGQDSAMYRMVEATTPVRRDQWEGREHARKWMRQRQPWKTWDERMFKQFIKYGLRPLPTASYPQTSGNDGAVTLTTHRLEEFYAFTGKMFTYDATDRLNQICRHVPVHLVYGGRNDMFERKIQDTLPNVTEGRVFASISWIDNVGHLVPQEAPTRLAKAILDILFMNVSSKAVIPTSKM</sequence>
<dbReference type="InterPro" id="IPR000073">
    <property type="entry name" value="AB_hydrolase_1"/>
</dbReference>
<gene>
    <name evidence="2" type="ORF">D9619_012797</name>
</gene>
<dbReference type="EMBL" id="JAACJJ010000060">
    <property type="protein sequence ID" value="KAF5309209.1"/>
    <property type="molecule type" value="Genomic_DNA"/>
</dbReference>
<feature type="domain" description="AB hydrolase-1" evidence="1">
    <location>
        <begin position="47"/>
        <end position="339"/>
    </location>
</feature>
<dbReference type="OrthoDB" id="94039at2759"/>
<evidence type="ECO:0000313" key="2">
    <source>
        <dbReference type="EMBL" id="KAF5309209.1"/>
    </source>
</evidence>
<evidence type="ECO:0000313" key="3">
    <source>
        <dbReference type="Proteomes" id="UP000567179"/>
    </source>
</evidence>
<proteinExistence type="predicted"/>
<dbReference type="InterPro" id="IPR029058">
    <property type="entry name" value="AB_hydrolase_fold"/>
</dbReference>
<organism evidence="2 3">
    <name type="scientific">Psilocybe cf. subviscida</name>
    <dbReference type="NCBI Taxonomy" id="2480587"/>
    <lineage>
        <taxon>Eukaryota</taxon>
        <taxon>Fungi</taxon>
        <taxon>Dikarya</taxon>
        <taxon>Basidiomycota</taxon>
        <taxon>Agaricomycotina</taxon>
        <taxon>Agaricomycetes</taxon>
        <taxon>Agaricomycetidae</taxon>
        <taxon>Agaricales</taxon>
        <taxon>Agaricineae</taxon>
        <taxon>Strophariaceae</taxon>
        <taxon>Psilocybe</taxon>
    </lineage>
</organism>
<reference evidence="2 3" key="1">
    <citation type="journal article" date="2020" name="ISME J.">
        <title>Uncovering the hidden diversity of litter-decomposition mechanisms in mushroom-forming fungi.</title>
        <authorList>
            <person name="Floudas D."/>
            <person name="Bentzer J."/>
            <person name="Ahren D."/>
            <person name="Johansson T."/>
            <person name="Persson P."/>
            <person name="Tunlid A."/>
        </authorList>
    </citation>
    <scope>NUCLEOTIDE SEQUENCE [LARGE SCALE GENOMIC DNA]</scope>
    <source>
        <strain evidence="2 3">CBS 101986</strain>
    </source>
</reference>
<dbReference type="SUPFAM" id="SSF53474">
    <property type="entry name" value="alpha/beta-Hydrolases"/>
    <property type="match status" value="1"/>
</dbReference>
<name>A0A8H5ER35_9AGAR</name>
<keyword evidence="3" id="KW-1185">Reference proteome</keyword>
<dbReference type="Proteomes" id="UP000567179">
    <property type="component" value="Unassembled WGS sequence"/>
</dbReference>
<comment type="caution">
    <text evidence="2">The sequence shown here is derived from an EMBL/GenBank/DDBJ whole genome shotgun (WGS) entry which is preliminary data.</text>
</comment>
<protein>
    <recommendedName>
        <fullName evidence="1">AB hydrolase-1 domain-containing protein</fullName>
    </recommendedName>
</protein>
<dbReference type="Pfam" id="PF12697">
    <property type="entry name" value="Abhydrolase_6"/>
    <property type="match status" value="1"/>
</dbReference>
<accession>A0A8H5ER35</accession>
<dbReference type="AlphaFoldDB" id="A0A8H5ER35"/>
<evidence type="ECO:0000259" key="1">
    <source>
        <dbReference type="Pfam" id="PF12697"/>
    </source>
</evidence>